<comment type="caution">
    <text evidence="1">The sequence shown here is derived from an EMBL/GenBank/DDBJ whole genome shotgun (WGS) entry which is preliminary data.</text>
</comment>
<evidence type="ECO:0000313" key="1">
    <source>
        <dbReference type="EMBL" id="KAF6485611.1"/>
    </source>
</evidence>
<dbReference type="Proteomes" id="UP000593571">
    <property type="component" value="Unassembled WGS sequence"/>
</dbReference>
<accession>A0A7J8IMU7</accession>
<sequence length="127" mass="14533">MTHCTRVSICNWHDLPLHVVHSHVYYLSSIFFKILVVTHSVIDFTTHECISMLTYARGTDSATGVLRSDNSGLIKRASPEQATGMLNVYALRRKVLKTPWPGEQGGKERFHKVFMYIKVFTLFVCLM</sequence>
<reference evidence="1 2" key="1">
    <citation type="journal article" date="2020" name="Nature">
        <title>Six reference-quality genomes reveal evolution of bat adaptations.</title>
        <authorList>
            <person name="Jebb D."/>
            <person name="Huang Z."/>
            <person name="Pippel M."/>
            <person name="Hughes G.M."/>
            <person name="Lavrichenko K."/>
            <person name="Devanna P."/>
            <person name="Winkler S."/>
            <person name="Jermiin L.S."/>
            <person name="Skirmuntt E.C."/>
            <person name="Katzourakis A."/>
            <person name="Burkitt-Gray L."/>
            <person name="Ray D.A."/>
            <person name="Sullivan K.A.M."/>
            <person name="Roscito J.G."/>
            <person name="Kirilenko B.M."/>
            <person name="Davalos L.M."/>
            <person name="Corthals A.P."/>
            <person name="Power M.L."/>
            <person name="Jones G."/>
            <person name="Ransome R.D."/>
            <person name="Dechmann D.K.N."/>
            <person name="Locatelli A.G."/>
            <person name="Puechmaille S.J."/>
            <person name="Fedrigo O."/>
            <person name="Jarvis E.D."/>
            <person name="Hiller M."/>
            <person name="Vernes S.C."/>
            <person name="Myers E.W."/>
            <person name="Teeling E.C."/>
        </authorList>
    </citation>
    <scope>NUCLEOTIDE SEQUENCE [LARGE SCALE GENOMIC DNA]</scope>
    <source>
        <strain evidence="1">MRouAeg1</strain>
        <tissue evidence="1">Muscle</tissue>
    </source>
</reference>
<protein>
    <submittedName>
        <fullName evidence="1">Uncharacterized protein</fullName>
    </submittedName>
</protein>
<keyword evidence="2" id="KW-1185">Reference proteome</keyword>
<gene>
    <name evidence="1" type="ORF">HJG63_010752</name>
</gene>
<evidence type="ECO:0000313" key="2">
    <source>
        <dbReference type="Proteomes" id="UP000593571"/>
    </source>
</evidence>
<proteinExistence type="predicted"/>
<name>A0A7J8IMU7_ROUAE</name>
<organism evidence="1 2">
    <name type="scientific">Rousettus aegyptiacus</name>
    <name type="common">Egyptian fruit bat</name>
    <name type="synonym">Pteropus aegyptiacus</name>
    <dbReference type="NCBI Taxonomy" id="9407"/>
    <lineage>
        <taxon>Eukaryota</taxon>
        <taxon>Metazoa</taxon>
        <taxon>Chordata</taxon>
        <taxon>Craniata</taxon>
        <taxon>Vertebrata</taxon>
        <taxon>Euteleostomi</taxon>
        <taxon>Mammalia</taxon>
        <taxon>Eutheria</taxon>
        <taxon>Laurasiatheria</taxon>
        <taxon>Chiroptera</taxon>
        <taxon>Yinpterochiroptera</taxon>
        <taxon>Pteropodoidea</taxon>
        <taxon>Pteropodidae</taxon>
        <taxon>Rousettinae</taxon>
        <taxon>Rousettus</taxon>
    </lineage>
</organism>
<dbReference type="EMBL" id="JACASE010000003">
    <property type="protein sequence ID" value="KAF6485611.1"/>
    <property type="molecule type" value="Genomic_DNA"/>
</dbReference>
<dbReference type="AlphaFoldDB" id="A0A7J8IMU7"/>